<dbReference type="KEGG" id="csx:CSING_00360"/>
<dbReference type="STRING" id="161899.CSING_00360"/>
<dbReference type="AlphaFoldDB" id="A0A0B6F0V7"/>
<accession>A0A0B6F0V7</accession>
<evidence type="ECO:0000313" key="4">
    <source>
        <dbReference type="Proteomes" id="UP000031890"/>
    </source>
</evidence>
<protein>
    <submittedName>
        <fullName evidence="3">Putative ATPase (AAA+ superfamily)</fullName>
    </submittedName>
</protein>
<evidence type="ECO:0000313" key="3">
    <source>
        <dbReference type="EMBL" id="AJI77641.1"/>
    </source>
</evidence>
<dbReference type="InterPro" id="IPR025420">
    <property type="entry name" value="DUF4143"/>
</dbReference>
<evidence type="ECO:0000259" key="1">
    <source>
        <dbReference type="Pfam" id="PF13173"/>
    </source>
</evidence>
<dbReference type="Proteomes" id="UP000031890">
    <property type="component" value="Chromosome"/>
</dbReference>
<dbReference type="HOGENOM" id="CLU_041527_4_1_11"/>
<reference evidence="3 4" key="1">
    <citation type="journal article" date="2015" name="Genome Announc.">
        <title>Complete Genome Sequence and Annotation of Corynebacterium singulare DSM 44357, Isolated from a Human Semen Specimen.</title>
        <authorList>
            <person name="Merten M."/>
            <person name="Brinkrolf K."/>
            <person name="Albersmeier A."/>
            <person name="Kutter Y."/>
            <person name="Ruckert C."/>
            <person name="Tauch A."/>
        </authorList>
    </citation>
    <scope>NUCLEOTIDE SEQUENCE [LARGE SCALE GENOMIC DNA]</scope>
    <source>
        <strain evidence="3">IBS B52218</strain>
    </source>
</reference>
<dbReference type="EMBL" id="CP010827">
    <property type="protein sequence ID" value="AJI77641.1"/>
    <property type="molecule type" value="Genomic_DNA"/>
</dbReference>
<dbReference type="Pfam" id="PF13635">
    <property type="entry name" value="DUF4143"/>
    <property type="match status" value="1"/>
</dbReference>
<organism evidence="3 4">
    <name type="scientific">Corynebacterium singulare</name>
    <dbReference type="NCBI Taxonomy" id="161899"/>
    <lineage>
        <taxon>Bacteria</taxon>
        <taxon>Bacillati</taxon>
        <taxon>Actinomycetota</taxon>
        <taxon>Actinomycetes</taxon>
        <taxon>Mycobacteriales</taxon>
        <taxon>Corynebacteriaceae</taxon>
        <taxon>Corynebacterium</taxon>
    </lineage>
</organism>
<gene>
    <name evidence="3" type="ORF">CSING_00360</name>
</gene>
<dbReference type="SUPFAM" id="SSF52540">
    <property type="entry name" value="P-loop containing nucleoside triphosphate hydrolases"/>
    <property type="match status" value="1"/>
</dbReference>
<dbReference type="PANTHER" id="PTHR43566">
    <property type="entry name" value="CONSERVED PROTEIN"/>
    <property type="match status" value="1"/>
</dbReference>
<name>A0A0B6F0V7_9CORY</name>
<dbReference type="InterPro" id="IPR027417">
    <property type="entry name" value="P-loop_NTPase"/>
</dbReference>
<sequence>MALYFIHLLDKLLGMYLPRIVDAEVERGLRVAGALFLKGPRASGKTSTARQFAKSVIQLDRDTPEANLARMQPALGIQGARPRLIDEWQVVPAMWNEVRHAVDESREKGQFLLTGSSTPEDDAARHSGAGRIRSIQLRTLSLAERGDLAERVSLGAIINGSQDPTAGTDATVEDYARWIVAGGFPEFFGLDPLDAQEAMESYITEMSEHDYPELGGPRRDPRRFQSFLRAYAGLVAQPATAAAIRKRIGELSSAAAMPAAETVNVIHDFATRLFLVEDQPAWSPRTRSKTTMVQMPKRQLADPGLAAALLAVGPEKLLGDLETLGILFEAQLVHDLRVYAQALRARGVFHLRDMKGREEIDAIVELRDGSWVGFEAKLSHNEVDAAAAHLLRVAKKVSSSPAALIVVIPSGPAFQRSDGVWVVPLAALAE</sequence>
<proteinExistence type="predicted"/>
<dbReference type="Pfam" id="PF13173">
    <property type="entry name" value="AAA_14"/>
    <property type="match status" value="1"/>
</dbReference>
<evidence type="ECO:0000259" key="2">
    <source>
        <dbReference type="Pfam" id="PF13635"/>
    </source>
</evidence>
<dbReference type="InterPro" id="IPR041682">
    <property type="entry name" value="AAA_14"/>
</dbReference>
<dbReference type="PANTHER" id="PTHR43566:SF2">
    <property type="entry name" value="DUF4143 DOMAIN-CONTAINING PROTEIN"/>
    <property type="match status" value="1"/>
</dbReference>
<feature type="domain" description="AAA" evidence="1">
    <location>
        <begin position="34"/>
        <end position="144"/>
    </location>
</feature>
<feature type="domain" description="DUF4143" evidence="2">
    <location>
        <begin position="209"/>
        <end position="379"/>
    </location>
</feature>